<gene>
    <name evidence="1" type="ORF">MHBO_001004</name>
</gene>
<proteinExistence type="predicted"/>
<sequence>MLRFLKTILDIKKGCEIKNFLEIILDKKEKDFVCSNNNNTIRIRCPNGNLFTSFGQSVKGFRVLQQFCTSGCQLSLFQKQNNSESYVIRNGHSLEIICEKRKIKQNLNCIMGTLYTKIWTILDSKNKIADFCKNLCPLNKENGFNVDLIESGLNATVYCLNKKFVKIGNKFFDSVEIGCHNSKYIFNSMKFAEIKCQNLNSSKFNDLGKKFGYYYTLNDKDNTNEIHFKCNDKIKYLDNDWKNKINKTCSGF</sequence>
<evidence type="ECO:0008006" key="3">
    <source>
        <dbReference type="Google" id="ProtNLM"/>
    </source>
</evidence>
<dbReference type="Proteomes" id="UP001439008">
    <property type="component" value="Unassembled WGS sequence"/>
</dbReference>
<evidence type="ECO:0000313" key="2">
    <source>
        <dbReference type="Proteomes" id="UP001439008"/>
    </source>
</evidence>
<protein>
    <recommendedName>
        <fullName evidence="3">LAGLIDADG homing endonuclease</fullName>
    </recommendedName>
</protein>
<reference evidence="1 2" key="1">
    <citation type="journal article" date="2024" name="BMC Biol.">
        <title>Comparative genomics of Ascetosporea gives new insight into the evolutionary basis for animal parasitism in Rhizaria.</title>
        <authorList>
            <person name="Hiltunen Thoren M."/>
            <person name="Onut-Brannstrom I."/>
            <person name="Alfjorden A."/>
            <person name="Peckova H."/>
            <person name="Swords F."/>
            <person name="Hooper C."/>
            <person name="Holzer A.S."/>
            <person name="Bass D."/>
            <person name="Burki F."/>
        </authorList>
    </citation>
    <scope>NUCLEOTIDE SEQUENCE [LARGE SCALE GENOMIC DNA]</scope>
    <source>
        <strain evidence="1">20-A016</strain>
    </source>
</reference>
<keyword evidence="2" id="KW-1185">Reference proteome</keyword>
<evidence type="ECO:0000313" key="1">
    <source>
        <dbReference type="EMBL" id="MES1919140.1"/>
    </source>
</evidence>
<organism evidence="1 2">
    <name type="scientific">Bonamia ostreae</name>
    <dbReference type="NCBI Taxonomy" id="126728"/>
    <lineage>
        <taxon>Eukaryota</taxon>
        <taxon>Sar</taxon>
        <taxon>Rhizaria</taxon>
        <taxon>Endomyxa</taxon>
        <taxon>Ascetosporea</taxon>
        <taxon>Haplosporida</taxon>
        <taxon>Bonamia</taxon>
    </lineage>
</organism>
<comment type="caution">
    <text evidence="1">The sequence shown here is derived from an EMBL/GenBank/DDBJ whole genome shotgun (WGS) entry which is preliminary data.</text>
</comment>
<name>A0ABV2AHK3_9EUKA</name>
<accession>A0ABV2AHK3</accession>
<dbReference type="EMBL" id="JBDODL010000208">
    <property type="protein sequence ID" value="MES1919140.1"/>
    <property type="molecule type" value="Genomic_DNA"/>
</dbReference>